<organism evidence="1 2">
    <name type="scientific">Piscirickettsia salmonis</name>
    <dbReference type="NCBI Taxonomy" id="1238"/>
    <lineage>
        <taxon>Bacteria</taxon>
        <taxon>Pseudomonadati</taxon>
        <taxon>Pseudomonadota</taxon>
        <taxon>Gammaproteobacteria</taxon>
        <taxon>Thiotrichales</taxon>
        <taxon>Piscirickettsiaceae</taxon>
        <taxon>Piscirickettsia</taxon>
    </lineage>
</organism>
<dbReference type="AlphaFoldDB" id="A0A1L6TH38"/>
<proteinExistence type="predicted"/>
<dbReference type="OrthoDB" id="5616441at2"/>
<dbReference type="Proteomes" id="UP000029558">
    <property type="component" value="Chromosome"/>
</dbReference>
<dbReference type="RefSeq" id="WP_017377271.1">
    <property type="nucleotide sequence ID" value="NZ_CP012508.1"/>
</dbReference>
<evidence type="ECO:0000313" key="2">
    <source>
        <dbReference type="Proteomes" id="UP000029558"/>
    </source>
</evidence>
<gene>
    <name evidence="1" type="ORF">KU39_499</name>
</gene>
<name>A0A1L6TH38_PISSA</name>
<reference evidence="1 2" key="1">
    <citation type="journal article" date="2014" name="Genome Announc.">
        <title>Comparative Genome Analysis of Two Isolates of the Fish Pathogen Piscirickettsia salmonis from Different Hosts Reveals Major Differences in Virulence-Associated Secretion Systems.</title>
        <authorList>
            <person name="Bohle H."/>
            <person name="Henriquez P."/>
            <person name="Grothusen H."/>
            <person name="Navas E."/>
            <person name="Sandoval A."/>
            <person name="Bustamante F."/>
            <person name="Bustos P."/>
            <person name="Mancilla M."/>
        </authorList>
    </citation>
    <scope>NUCLEOTIDE SEQUENCE [LARGE SCALE GENOMIC DNA]</scope>
    <source>
        <strain evidence="2">B1-32597</strain>
    </source>
</reference>
<dbReference type="EMBL" id="CP012508">
    <property type="protein sequence ID" value="ALB21683.1"/>
    <property type="molecule type" value="Genomic_DNA"/>
</dbReference>
<accession>A0A1L6TH38</accession>
<sequence>MFTDVFEKTLAESKEAQNWLAEATKEVFSLQQAMMADWAEWTRVNSVRSSSVKTVEEWVDLNLNSISELTQRSSKAMLDSVTMVSTFAAKHPFYQAKGREEKISKKKTS</sequence>
<protein>
    <submittedName>
        <fullName evidence="1">Diphosphomevalonate decarboxylase</fullName>
    </submittedName>
</protein>
<evidence type="ECO:0000313" key="1">
    <source>
        <dbReference type="EMBL" id="ALB21683.1"/>
    </source>
</evidence>